<evidence type="ECO:0000313" key="1">
    <source>
        <dbReference type="EMBL" id="MPM43679.1"/>
    </source>
</evidence>
<dbReference type="EMBL" id="VSSQ01010193">
    <property type="protein sequence ID" value="MPM43679.1"/>
    <property type="molecule type" value="Genomic_DNA"/>
</dbReference>
<name>A0A644ZRR3_9ZZZZ</name>
<dbReference type="AlphaFoldDB" id="A0A644ZRR3"/>
<protein>
    <recommendedName>
        <fullName evidence="2">High-affinity zinc uptake system binding-protein ZnuA</fullName>
    </recommendedName>
</protein>
<reference evidence="1" key="1">
    <citation type="submission" date="2019-08" db="EMBL/GenBank/DDBJ databases">
        <authorList>
            <person name="Kucharzyk K."/>
            <person name="Murdoch R.W."/>
            <person name="Higgins S."/>
            <person name="Loffler F."/>
        </authorList>
    </citation>
    <scope>NUCLEOTIDE SEQUENCE</scope>
</reference>
<evidence type="ECO:0008006" key="2">
    <source>
        <dbReference type="Google" id="ProtNLM"/>
    </source>
</evidence>
<dbReference type="Gene3D" id="3.40.50.1980">
    <property type="entry name" value="Nitrogenase molybdenum iron protein domain"/>
    <property type="match status" value="1"/>
</dbReference>
<comment type="caution">
    <text evidence="1">The sequence shown here is derived from an EMBL/GenBank/DDBJ whole genome shotgun (WGS) entry which is preliminary data.</text>
</comment>
<accession>A0A644ZRR3</accession>
<dbReference type="SUPFAM" id="SSF53807">
    <property type="entry name" value="Helical backbone' metal receptor"/>
    <property type="match status" value="1"/>
</dbReference>
<organism evidence="1">
    <name type="scientific">bioreactor metagenome</name>
    <dbReference type="NCBI Taxonomy" id="1076179"/>
    <lineage>
        <taxon>unclassified sequences</taxon>
        <taxon>metagenomes</taxon>
        <taxon>ecological metagenomes</taxon>
    </lineage>
</organism>
<proteinExistence type="predicted"/>
<sequence length="49" mass="5805">MRIIFVQPEFDRRNAEIIAKQTNTNIVDVNPLSYNWEKEMIHIANSLCK</sequence>
<gene>
    <name evidence="1" type="ORF">SDC9_90356</name>
</gene>